<accession>A0A937KAB2</accession>
<gene>
    <name evidence="1" type="ORF">JMN32_01865</name>
</gene>
<dbReference type="Proteomes" id="UP000614216">
    <property type="component" value="Unassembled WGS sequence"/>
</dbReference>
<sequence>MKDTLDNYFGTASTALAVQLYHELNENNVFTVKETGFSSLLLGRWADKEILDNYRSNSGTHKKFTYIEFIWVKVIGQLIGMGVPPKLIKPAKEGLFATIPTNAVKDILTSYPDLLKVIPDGEEKERITALIGQESSLDIKNESLTLFAQLVCETIINQNPIALLFFTDGSWMPWYENNPGLYDSEELQKVAFETHTKVSLSKLVKDSFLSENVDYLLPKLKIFTAPEIKLLQVVGSGEYESIKIQFGDKQIKGLELTKRQNVRRKIVDILQDSSYQNIEIKTHNGLVTTLTNTVKVKF</sequence>
<organism evidence="1 2">
    <name type="scientific">Fulvivirga marina</name>
    <dbReference type="NCBI Taxonomy" id="2494733"/>
    <lineage>
        <taxon>Bacteria</taxon>
        <taxon>Pseudomonadati</taxon>
        <taxon>Bacteroidota</taxon>
        <taxon>Cytophagia</taxon>
        <taxon>Cytophagales</taxon>
        <taxon>Fulvivirgaceae</taxon>
        <taxon>Fulvivirga</taxon>
    </lineage>
</organism>
<reference evidence="1" key="1">
    <citation type="submission" date="2021-01" db="EMBL/GenBank/DDBJ databases">
        <title>Fulvivirga kasyanovii gen. nov., sp nov., a novel member of the phylum Bacteroidetes isolated from seawater in a mussel farm.</title>
        <authorList>
            <person name="Zhao L.-H."/>
            <person name="Wang Z.-J."/>
        </authorList>
    </citation>
    <scope>NUCLEOTIDE SEQUENCE</scope>
    <source>
        <strain evidence="1">29W222</strain>
    </source>
</reference>
<evidence type="ECO:0000313" key="2">
    <source>
        <dbReference type="Proteomes" id="UP000614216"/>
    </source>
</evidence>
<dbReference type="RefSeq" id="WP_202854582.1">
    <property type="nucleotide sequence ID" value="NZ_JAEUGD010000004.1"/>
</dbReference>
<dbReference type="AlphaFoldDB" id="A0A937KAB2"/>
<keyword evidence="2" id="KW-1185">Reference proteome</keyword>
<dbReference type="EMBL" id="JAEUGD010000004">
    <property type="protein sequence ID" value="MBL6445036.1"/>
    <property type="molecule type" value="Genomic_DNA"/>
</dbReference>
<protein>
    <submittedName>
        <fullName evidence="1">Uncharacterized protein</fullName>
    </submittedName>
</protein>
<name>A0A937KAB2_9BACT</name>
<proteinExistence type="predicted"/>
<comment type="caution">
    <text evidence="1">The sequence shown here is derived from an EMBL/GenBank/DDBJ whole genome shotgun (WGS) entry which is preliminary data.</text>
</comment>
<evidence type="ECO:0000313" key="1">
    <source>
        <dbReference type="EMBL" id="MBL6445036.1"/>
    </source>
</evidence>